<dbReference type="InterPro" id="IPR013783">
    <property type="entry name" value="Ig-like_fold"/>
</dbReference>
<name>A0A0G0HPT7_9BACT</name>
<gene>
    <name evidence="4" type="ORF">US62_C0030G0007</name>
</gene>
<evidence type="ECO:0000313" key="5">
    <source>
        <dbReference type="Proteomes" id="UP000034603"/>
    </source>
</evidence>
<evidence type="ECO:0000256" key="2">
    <source>
        <dbReference type="SAM" id="Phobius"/>
    </source>
</evidence>
<dbReference type="InterPro" id="IPR000601">
    <property type="entry name" value="PKD_dom"/>
</dbReference>
<keyword evidence="2" id="KW-0812">Transmembrane</keyword>
<protein>
    <submittedName>
        <fullName evidence="4">Mucin 2, oligomeric mucus/gel-forming</fullName>
    </submittedName>
</protein>
<accession>A0A0G0HPT7</accession>
<dbReference type="Pfam" id="PF18911">
    <property type="entry name" value="PKD_4"/>
    <property type="match status" value="1"/>
</dbReference>
<dbReference type="InterPro" id="IPR022409">
    <property type="entry name" value="PKD/Chitinase_dom"/>
</dbReference>
<dbReference type="Gene3D" id="2.60.40.10">
    <property type="entry name" value="Immunoglobulins"/>
    <property type="match status" value="1"/>
</dbReference>
<dbReference type="SMART" id="SM00089">
    <property type="entry name" value="PKD"/>
    <property type="match status" value="1"/>
</dbReference>
<dbReference type="PANTHER" id="PTHR15124:SF27">
    <property type="entry name" value="MIGRATION AND INVASION ENHANCER 1"/>
    <property type="match status" value="1"/>
</dbReference>
<evidence type="ECO:0000256" key="1">
    <source>
        <dbReference type="SAM" id="MobiDB-lite"/>
    </source>
</evidence>
<keyword evidence="2" id="KW-1133">Transmembrane helix</keyword>
<feature type="region of interest" description="Disordered" evidence="1">
    <location>
        <begin position="590"/>
        <end position="628"/>
    </location>
</feature>
<organism evidence="4 5">
    <name type="scientific">Candidatus Woesebacteria bacterium GW2011_GWA1_37_8</name>
    <dbReference type="NCBI Taxonomy" id="1618546"/>
    <lineage>
        <taxon>Bacteria</taxon>
        <taxon>Candidatus Woeseibacteriota</taxon>
    </lineage>
</organism>
<dbReference type="PANTHER" id="PTHR15124">
    <property type="entry name" value="SELENOPROTEIN W"/>
    <property type="match status" value="1"/>
</dbReference>
<keyword evidence="2" id="KW-0472">Membrane</keyword>
<comment type="caution">
    <text evidence="4">The sequence shown here is derived from an EMBL/GenBank/DDBJ whole genome shotgun (WGS) entry which is preliminary data.</text>
</comment>
<feature type="compositionally biased region" description="Low complexity" evidence="1">
    <location>
        <begin position="225"/>
        <end position="277"/>
    </location>
</feature>
<feature type="transmembrane region" description="Helical" evidence="2">
    <location>
        <begin position="861"/>
        <end position="879"/>
    </location>
</feature>
<evidence type="ECO:0000259" key="3">
    <source>
        <dbReference type="PROSITE" id="PS50093"/>
    </source>
</evidence>
<dbReference type="CDD" id="cd00146">
    <property type="entry name" value="PKD"/>
    <property type="match status" value="1"/>
</dbReference>
<dbReference type="PATRIC" id="fig|1618546.3.peg.717"/>
<feature type="region of interest" description="Disordered" evidence="1">
    <location>
        <begin position="225"/>
        <end position="283"/>
    </location>
</feature>
<dbReference type="InterPro" id="IPR051441">
    <property type="entry name" value="SelW_related"/>
</dbReference>
<reference evidence="4 5" key="1">
    <citation type="journal article" date="2015" name="Nature">
        <title>rRNA introns, odd ribosomes, and small enigmatic genomes across a large radiation of phyla.</title>
        <authorList>
            <person name="Brown C.T."/>
            <person name="Hug L.A."/>
            <person name="Thomas B.C."/>
            <person name="Sharon I."/>
            <person name="Castelle C.J."/>
            <person name="Singh A."/>
            <person name="Wilkins M.J."/>
            <person name="Williams K.H."/>
            <person name="Banfield J.F."/>
        </authorList>
    </citation>
    <scope>NUCLEOTIDE SEQUENCE [LARGE SCALE GENOMIC DNA]</scope>
</reference>
<feature type="compositionally biased region" description="Low complexity" evidence="1">
    <location>
        <begin position="590"/>
        <end position="619"/>
    </location>
</feature>
<sequence>MFAKIAASNLLLLFCLFMKLKFRFNIFSVVIALLVLTSFIAGLKIKNEAGAYVTPQSQTVCNPNTNEEFTISIKPKDATMCPKLDYNSCIAGSTSKSSVSEFSTDYVLTLQPKSDERSDGFKAIKKTIVIEKNSNFCAAAACGQPKDGNVVCWDNGKIETQTIELASGVSKTVRITRKSDNGMACGSYQTDFKILHGEDCNKASRGSVGAASICQTGIACTTPTPTPTVTPTNTPTPTVTPTNTPTPTATPTNTPTPTLTPTNTPTPTITPTNTPTPTVTPTPVPGKCNLEIIKSVDKNFADQKEVVAYKLEFKNIGDADCTGGGVKVKDVLDSQLIFIQSSEKHSDNISAGYNGLPLFDFPTRTLLWNAHTLTPGESGWAQWLVKVNIENVCLSGEIQNQGKMTAKELLFLTKWIDSNIVKTKVDAINCITPTPTPTVTPTNTPTPTVTPTNTPTPTVTPTNTPTVTPTPIPPKETYLKICKFNDKDGDGIKESGEDAISWTFRYKVDNGQWKEVKTGHWYSFFKKDCAKVELSVNKEVIVEEVGVDRWSLTGLYADEVKQPSSSYKYNTEAEKVKTLWFLNTYTPPLTPTPTSTPTSTPTVTPTATPTMTPTMTPTSTPSPTPIPEETKLKLCKYEDDDADGEKDSGEDVMSWKFRYQVEGNDWKEVESHWYNIFSQGCEIVDVPANKKITVEEIGQSGWRLTKMYSDGNKQDGATYSYTSHVDDVKVMWFLNTFTPDNNDDHSSACNDLNASVTSGTTPLSVCFDISASDNGGSISAYEFNFSDSSAGQAQIVTQNENRACHRYENAGTFTAIAKVKDSKGNWISSDACRVNVTTNNPPQVLGATTPPTVLPKSGMNLAQILVLILSLGTGGVYLTRRFKLL</sequence>
<dbReference type="EMBL" id="LBTR01000030">
    <property type="protein sequence ID" value="KKQ44217.1"/>
    <property type="molecule type" value="Genomic_DNA"/>
</dbReference>
<dbReference type="PROSITE" id="PS50093">
    <property type="entry name" value="PKD"/>
    <property type="match status" value="1"/>
</dbReference>
<dbReference type="SUPFAM" id="SSF49299">
    <property type="entry name" value="PKD domain"/>
    <property type="match status" value="1"/>
</dbReference>
<dbReference type="Proteomes" id="UP000034603">
    <property type="component" value="Unassembled WGS sequence"/>
</dbReference>
<dbReference type="InterPro" id="IPR035986">
    <property type="entry name" value="PKD_dom_sf"/>
</dbReference>
<feature type="compositionally biased region" description="Low complexity" evidence="1">
    <location>
        <begin position="438"/>
        <end position="467"/>
    </location>
</feature>
<dbReference type="AlphaFoldDB" id="A0A0G0HPT7"/>
<evidence type="ECO:0000313" key="4">
    <source>
        <dbReference type="EMBL" id="KKQ44217.1"/>
    </source>
</evidence>
<feature type="domain" description="PKD" evidence="3">
    <location>
        <begin position="748"/>
        <end position="828"/>
    </location>
</feature>
<proteinExistence type="predicted"/>
<feature type="region of interest" description="Disordered" evidence="1">
    <location>
        <begin position="438"/>
        <end position="471"/>
    </location>
</feature>